<name>I1C7X1_RHIO9</name>
<gene>
    <name evidence="2" type="ORF">RO3G_09261</name>
</gene>
<keyword evidence="1" id="KW-1133">Transmembrane helix</keyword>
<dbReference type="AlphaFoldDB" id="I1C7X1"/>
<evidence type="ECO:0000313" key="2">
    <source>
        <dbReference type="EMBL" id="EIE84551.1"/>
    </source>
</evidence>
<reference evidence="2 3" key="1">
    <citation type="journal article" date="2009" name="PLoS Genet.">
        <title>Genomic analysis of the basal lineage fungus Rhizopus oryzae reveals a whole-genome duplication.</title>
        <authorList>
            <person name="Ma L.-J."/>
            <person name="Ibrahim A.S."/>
            <person name="Skory C."/>
            <person name="Grabherr M.G."/>
            <person name="Burger G."/>
            <person name="Butler M."/>
            <person name="Elias M."/>
            <person name="Idnurm A."/>
            <person name="Lang B.F."/>
            <person name="Sone T."/>
            <person name="Abe A."/>
            <person name="Calvo S.E."/>
            <person name="Corrochano L.M."/>
            <person name="Engels R."/>
            <person name="Fu J."/>
            <person name="Hansberg W."/>
            <person name="Kim J.-M."/>
            <person name="Kodira C.D."/>
            <person name="Koehrsen M.J."/>
            <person name="Liu B."/>
            <person name="Miranda-Saavedra D."/>
            <person name="O'Leary S."/>
            <person name="Ortiz-Castellanos L."/>
            <person name="Poulter R."/>
            <person name="Rodriguez-Romero J."/>
            <person name="Ruiz-Herrera J."/>
            <person name="Shen Y.-Q."/>
            <person name="Zeng Q."/>
            <person name="Galagan J."/>
            <person name="Birren B.W."/>
            <person name="Cuomo C.A."/>
            <person name="Wickes B.L."/>
        </authorList>
    </citation>
    <scope>NUCLEOTIDE SEQUENCE [LARGE SCALE GENOMIC DNA]</scope>
    <source>
        <strain evidence="3">RA 99-880 / ATCC MYA-4621 / FGSC 9543 / NRRL 43880</strain>
    </source>
</reference>
<keyword evidence="1" id="KW-0812">Transmembrane</keyword>
<keyword evidence="1" id="KW-0472">Membrane</keyword>
<feature type="transmembrane region" description="Helical" evidence="1">
    <location>
        <begin position="22"/>
        <end position="40"/>
    </location>
</feature>
<evidence type="ECO:0000313" key="3">
    <source>
        <dbReference type="Proteomes" id="UP000009138"/>
    </source>
</evidence>
<proteinExistence type="predicted"/>
<dbReference type="EMBL" id="CH476738">
    <property type="protein sequence ID" value="EIE84551.1"/>
    <property type="molecule type" value="Genomic_DNA"/>
</dbReference>
<keyword evidence="3" id="KW-1185">Reference proteome</keyword>
<protein>
    <submittedName>
        <fullName evidence="2">Uncharacterized protein</fullName>
    </submittedName>
</protein>
<evidence type="ECO:0000256" key="1">
    <source>
        <dbReference type="SAM" id="Phobius"/>
    </source>
</evidence>
<dbReference type="RefSeq" id="XP_067519947.1">
    <property type="nucleotide sequence ID" value="XM_067663846.1"/>
</dbReference>
<dbReference type="Proteomes" id="UP000009138">
    <property type="component" value="Unassembled WGS sequence"/>
</dbReference>
<dbReference type="GeneID" id="93616227"/>
<accession>I1C7X1</accession>
<dbReference type="InParanoid" id="I1C7X1"/>
<organism evidence="2 3">
    <name type="scientific">Rhizopus delemar (strain RA 99-880 / ATCC MYA-4621 / FGSC 9543 / NRRL 43880)</name>
    <name type="common">Mucormycosis agent</name>
    <name type="synonym">Rhizopus arrhizus var. delemar</name>
    <dbReference type="NCBI Taxonomy" id="246409"/>
    <lineage>
        <taxon>Eukaryota</taxon>
        <taxon>Fungi</taxon>
        <taxon>Fungi incertae sedis</taxon>
        <taxon>Mucoromycota</taxon>
        <taxon>Mucoromycotina</taxon>
        <taxon>Mucoromycetes</taxon>
        <taxon>Mucorales</taxon>
        <taxon>Mucorineae</taxon>
        <taxon>Rhizopodaceae</taxon>
        <taxon>Rhizopus</taxon>
    </lineage>
</organism>
<dbReference type="VEuPathDB" id="FungiDB:RO3G_09261"/>
<sequence length="106" mass="12123">MSTYCRCCHNEGHPIWDYPKNFHLMFVGTVVLMQVLLLNAQKSRISHLKKTRKSLTALQNRVSQDEVQQDSSSTNAMSMIFPYTASIAMEYKRSLQNESGNCFGDN</sequence>